<keyword evidence="7" id="KW-0175">Coiled coil</keyword>
<keyword evidence="1" id="KW-0813">Transport</keyword>
<dbReference type="PANTHER" id="PTHR37823:SF1">
    <property type="entry name" value="CYTOCHROME C-553-LIKE"/>
    <property type="match status" value="1"/>
</dbReference>
<dbReference type="Pfam" id="PF00034">
    <property type="entry name" value="Cytochrom_C"/>
    <property type="match status" value="3"/>
</dbReference>
<dbReference type="GO" id="GO:0046872">
    <property type="term" value="F:metal ion binding"/>
    <property type="evidence" value="ECO:0007669"/>
    <property type="project" value="UniProtKB-KW"/>
</dbReference>
<name>A0A1E3X808_9BACT</name>
<reference evidence="9 10" key="1">
    <citation type="submission" date="2016-07" db="EMBL/GenBank/DDBJ databases">
        <title>Draft genome of Scalindua rubra, obtained from a brine-seawater interface in the Red Sea, sheds light on salt adaptation in anammox bacteria.</title>
        <authorList>
            <person name="Speth D.R."/>
            <person name="Lagkouvardos I."/>
            <person name="Wang Y."/>
            <person name="Qian P.-Y."/>
            <person name="Dutilh B.E."/>
            <person name="Jetten M.S."/>
        </authorList>
    </citation>
    <scope>NUCLEOTIDE SEQUENCE [LARGE SCALE GENOMIC DNA]</scope>
    <source>
        <strain evidence="9">BSI-1</strain>
    </source>
</reference>
<feature type="coiled-coil region" evidence="7">
    <location>
        <begin position="108"/>
        <end position="184"/>
    </location>
</feature>
<feature type="domain" description="Cytochrome c" evidence="8">
    <location>
        <begin position="387"/>
        <end position="471"/>
    </location>
</feature>
<keyword evidence="3 6" id="KW-0479">Metal-binding</keyword>
<feature type="domain" description="Cytochrome c" evidence="8">
    <location>
        <begin position="288"/>
        <end position="370"/>
    </location>
</feature>
<evidence type="ECO:0000256" key="3">
    <source>
        <dbReference type="ARBA" id="ARBA00022723"/>
    </source>
</evidence>
<dbReference type="AlphaFoldDB" id="A0A1E3X808"/>
<dbReference type="Proteomes" id="UP000094056">
    <property type="component" value="Unassembled WGS sequence"/>
</dbReference>
<dbReference type="InterPro" id="IPR036909">
    <property type="entry name" value="Cyt_c-like_dom_sf"/>
</dbReference>
<dbReference type="PROSITE" id="PS51007">
    <property type="entry name" value="CYTC"/>
    <property type="match status" value="5"/>
</dbReference>
<evidence type="ECO:0000259" key="8">
    <source>
        <dbReference type="PROSITE" id="PS51007"/>
    </source>
</evidence>
<feature type="domain" description="Cytochrome c" evidence="8">
    <location>
        <begin position="614"/>
        <end position="694"/>
    </location>
</feature>
<dbReference type="GO" id="GO:0020037">
    <property type="term" value="F:heme binding"/>
    <property type="evidence" value="ECO:0007669"/>
    <property type="project" value="InterPro"/>
</dbReference>
<keyword evidence="5 6" id="KW-0408">Iron</keyword>
<proteinExistence type="predicted"/>
<accession>A0A1E3X808</accession>
<evidence type="ECO:0000256" key="5">
    <source>
        <dbReference type="ARBA" id="ARBA00023004"/>
    </source>
</evidence>
<dbReference type="PANTHER" id="PTHR37823">
    <property type="entry name" value="CYTOCHROME C-553-LIKE"/>
    <property type="match status" value="1"/>
</dbReference>
<sequence length="803" mass="91996">MKFLLKGYGRITKKKFYSLVVDKAEKELEEEKTRFNSPAVQKEYQKIKSELEKARVDFKVSGNQSEYEKLQADIRHISNKELAPIQLELTDIRNRVLEEEYLYTKYQTEEHKNKLEKLKKESKQVLAEAEEIKARLAEIQEGKVALTKDIEKYEKELLPFESPLNKLEEKLASLKKKRPSIQNYQLHIPGLNKVDRCKSCHVGIDKNENYSDKHPFKKHPGSYIFLKNHPLKDFGCTVCHEGQGRATTSAEKAHGNVHYWLHPMLLGGLSQANCIKCHERVDDLPGASLIAEGFRLFAVERGCIGCHDVEGVDTVKIGPPLTFVGNKVSYKWLKAWLKDPRAHDEKARMPNFLLSDEEIENIADFLESLSRKELGLMMAADPDVDEVIYQRGRSLYNSSRCVICHPREGKGGAVKSVYAPDLTKVAIKISKDWLARWVKNPREYHPETKMPHFRFTDKEIEDLVAYMSAEFIDWDVLEEEEEESENLKVVKRRIDPASAEKGRKLVKNYGCFGCHHIKGFEKESKVGVELTVFGSKGLDFLDFGVVHEEIGYNWLDWTVAKLENPRQFREGLKMPKFNLTDGEFEALICFLASLKEGSIPIEYFVKASKVEFVPQGKIGKIVKDLNCLVCHRIKDKGGSFAPELTYEGSRVQREWITDFLKAPDILRPLLKQMPKFNLSEEETELVASYAELVLVDDEVLFKESLGEITSGDVEKGKELYQEKGCRVCHQIGPEGGAVGPNLSKVGDRLTKSYIYMHLKDPQRWGESKVAPDYDLTDEELSCLTKYLKDLRAKKVGFLWKNTD</sequence>
<evidence type="ECO:0000256" key="1">
    <source>
        <dbReference type="ARBA" id="ARBA00022448"/>
    </source>
</evidence>
<dbReference type="InterPro" id="IPR051811">
    <property type="entry name" value="Cytochrome_c550/c551-like"/>
</dbReference>
<dbReference type="InterPro" id="IPR036280">
    <property type="entry name" value="Multihaem_cyt_sf"/>
</dbReference>
<dbReference type="SUPFAM" id="SSF48695">
    <property type="entry name" value="Multiheme cytochromes"/>
    <property type="match status" value="1"/>
</dbReference>
<dbReference type="SUPFAM" id="SSF46626">
    <property type="entry name" value="Cytochrome c"/>
    <property type="match status" value="5"/>
</dbReference>
<evidence type="ECO:0000313" key="9">
    <source>
        <dbReference type="EMBL" id="ODS31760.1"/>
    </source>
</evidence>
<dbReference type="GO" id="GO:0009055">
    <property type="term" value="F:electron transfer activity"/>
    <property type="evidence" value="ECO:0007669"/>
    <property type="project" value="InterPro"/>
</dbReference>
<evidence type="ECO:0000256" key="4">
    <source>
        <dbReference type="ARBA" id="ARBA00022982"/>
    </source>
</evidence>
<dbReference type="EMBL" id="MAYW01000096">
    <property type="protein sequence ID" value="ODS31760.1"/>
    <property type="molecule type" value="Genomic_DNA"/>
</dbReference>
<keyword evidence="4" id="KW-0249">Electron transport</keyword>
<feature type="domain" description="Cytochrome c" evidence="8">
    <location>
        <begin position="497"/>
        <end position="595"/>
    </location>
</feature>
<keyword evidence="2 6" id="KW-0349">Heme</keyword>
<feature type="domain" description="Cytochrome c" evidence="8">
    <location>
        <begin position="711"/>
        <end position="791"/>
    </location>
</feature>
<evidence type="ECO:0000256" key="2">
    <source>
        <dbReference type="ARBA" id="ARBA00022617"/>
    </source>
</evidence>
<evidence type="ECO:0000313" key="10">
    <source>
        <dbReference type="Proteomes" id="UP000094056"/>
    </source>
</evidence>
<dbReference type="Gene3D" id="1.10.287.1490">
    <property type="match status" value="1"/>
</dbReference>
<evidence type="ECO:0000256" key="6">
    <source>
        <dbReference type="PROSITE-ProRule" id="PRU00433"/>
    </source>
</evidence>
<organism evidence="9 10">
    <name type="scientific">Candidatus Scalindua rubra</name>
    <dbReference type="NCBI Taxonomy" id="1872076"/>
    <lineage>
        <taxon>Bacteria</taxon>
        <taxon>Pseudomonadati</taxon>
        <taxon>Planctomycetota</taxon>
        <taxon>Candidatus Brocadiia</taxon>
        <taxon>Candidatus Brocadiales</taxon>
        <taxon>Candidatus Scalinduaceae</taxon>
        <taxon>Candidatus Scalindua</taxon>
    </lineage>
</organism>
<protein>
    <submittedName>
        <fullName evidence="9">Putative cytochrome c</fullName>
    </submittedName>
</protein>
<comment type="caution">
    <text evidence="9">The sequence shown here is derived from an EMBL/GenBank/DDBJ whole genome shotgun (WGS) entry which is preliminary data.</text>
</comment>
<evidence type="ECO:0000256" key="7">
    <source>
        <dbReference type="SAM" id="Coils"/>
    </source>
</evidence>
<dbReference type="Gene3D" id="1.10.760.10">
    <property type="entry name" value="Cytochrome c-like domain"/>
    <property type="match status" value="5"/>
</dbReference>
<gene>
    <name evidence="9" type="ORF">SCARUB_03118</name>
</gene>
<dbReference type="InterPro" id="IPR009056">
    <property type="entry name" value="Cyt_c-like_dom"/>
</dbReference>